<dbReference type="InterPro" id="IPR050339">
    <property type="entry name" value="CC_SR_Kinase"/>
</dbReference>
<evidence type="ECO:0000256" key="5">
    <source>
        <dbReference type="ARBA" id="ARBA00022679"/>
    </source>
</evidence>
<dbReference type="GO" id="GO:0017148">
    <property type="term" value="P:negative regulation of translation"/>
    <property type="evidence" value="ECO:0007669"/>
    <property type="project" value="UniProtKB-KW"/>
</dbReference>
<dbReference type="GO" id="GO:0005634">
    <property type="term" value="C:nucleus"/>
    <property type="evidence" value="ECO:0007669"/>
    <property type="project" value="TreeGrafter"/>
</dbReference>
<evidence type="ECO:0000256" key="8">
    <source>
        <dbReference type="ARBA" id="ARBA00022824"/>
    </source>
</evidence>
<dbReference type="GO" id="GO:0005789">
    <property type="term" value="C:endoplasmic reticulum membrane"/>
    <property type="evidence" value="ECO:0007669"/>
    <property type="project" value="UniProtKB-SubCell"/>
</dbReference>
<evidence type="ECO:0000256" key="19">
    <source>
        <dbReference type="PROSITE-ProRule" id="PRU10141"/>
    </source>
</evidence>
<keyword evidence="10 22" id="KW-0472">Membrane</keyword>
<evidence type="ECO:0000259" key="23">
    <source>
        <dbReference type="PROSITE" id="PS50011"/>
    </source>
</evidence>
<evidence type="ECO:0000256" key="1">
    <source>
        <dbReference type="ARBA" id="ARBA00004477"/>
    </source>
</evidence>
<dbReference type="KEGG" id="prel:PRELSG_1120100"/>
<keyword evidence="4" id="KW-0597">Phosphoprotein</keyword>
<dbReference type="OMA" id="NTIMERY"/>
<keyword evidence="7 24" id="KW-0418">Kinase</keyword>
<evidence type="ECO:0000256" key="10">
    <source>
        <dbReference type="ARBA" id="ARBA00023136"/>
    </source>
</evidence>
<evidence type="ECO:0000256" key="16">
    <source>
        <dbReference type="ARBA" id="ARBA00062343"/>
    </source>
</evidence>
<evidence type="ECO:0000256" key="7">
    <source>
        <dbReference type="ARBA" id="ARBA00022777"/>
    </source>
</evidence>
<evidence type="ECO:0000313" key="24">
    <source>
        <dbReference type="EMBL" id="CRH00855.1"/>
    </source>
</evidence>
<dbReference type="PROSITE" id="PS00107">
    <property type="entry name" value="PROTEIN_KINASE_ATP"/>
    <property type="match status" value="1"/>
</dbReference>
<protein>
    <recommendedName>
        <fullName evidence="17">Eukaryotic translation initiation factor 2-alpha kinase PK4</fullName>
        <ecNumber evidence="2">2.7.11.1</ecNumber>
    </recommendedName>
    <alternativeName>
        <fullName evidence="18">Protein kinase PK4</fullName>
    </alternativeName>
</protein>
<dbReference type="OrthoDB" id="1405469at2759"/>
<keyword evidence="3" id="KW-0723">Serine/threonine-protein kinase</keyword>
<comment type="similarity">
    <text evidence="12">Belongs to the protein kinase superfamily. Ser/Thr protein kinase family. GCN2 subfamily.</text>
</comment>
<evidence type="ECO:0000256" key="22">
    <source>
        <dbReference type="SAM" id="Phobius"/>
    </source>
</evidence>
<evidence type="ECO:0000256" key="9">
    <source>
        <dbReference type="ARBA" id="ARBA00022840"/>
    </source>
</evidence>
<comment type="subcellular location">
    <subcellularLocation>
        <location evidence="1">Endoplasmic reticulum membrane</location>
        <topology evidence="1">Multi-pass membrane protein</topology>
    </subcellularLocation>
</comment>
<evidence type="ECO:0000256" key="3">
    <source>
        <dbReference type="ARBA" id="ARBA00022527"/>
    </source>
</evidence>
<feature type="compositionally biased region" description="Basic residues" evidence="21">
    <location>
        <begin position="2297"/>
        <end position="2311"/>
    </location>
</feature>
<evidence type="ECO:0000256" key="15">
    <source>
        <dbReference type="ARBA" id="ARBA00054050"/>
    </source>
</evidence>
<dbReference type="Pfam" id="PF00069">
    <property type="entry name" value="Pkinase"/>
    <property type="match status" value="1"/>
</dbReference>
<dbReference type="InterPro" id="IPR008271">
    <property type="entry name" value="Ser/Thr_kinase_AS"/>
</dbReference>
<organism evidence="24 25">
    <name type="scientific">Plasmodium relictum</name>
    <dbReference type="NCBI Taxonomy" id="85471"/>
    <lineage>
        <taxon>Eukaryota</taxon>
        <taxon>Sar</taxon>
        <taxon>Alveolata</taxon>
        <taxon>Apicomplexa</taxon>
        <taxon>Aconoidasida</taxon>
        <taxon>Haemosporida</taxon>
        <taxon>Plasmodiidae</taxon>
        <taxon>Plasmodium</taxon>
        <taxon>Plasmodium (Haemamoeba)</taxon>
    </lineage>
</organism>
<feature type="transmembrane region" description="Helical" evidence="22">
    <location>
        <begin position="60"/>
        <end position="81"/>
    </location>
</feature>
<feature type="transmembrane region" description="Helical" evidence="22">
    <location>
        <begin position="491"/>
        <end position="512"/>
    </location>
</feature>
<reference evidence="24 25" key="1">
    <citation type="submission" date="2015-04" db="EMBL/GenBank/DDBJ databases">
        <authorList>
            <consortium name="Pathogen Informatics"/>
        </authorList>
    </citation>
    <scope>NUCLEOTIDE SEQUENCE [LARGE SCALE GENOMIC DNA]</scope>
    <source>
        <strain evidence="24 25">SGS1</strain>
    </source>
</reference>
<comment type="catalytic activity">
    <reaction evidence="13">
        <text>L-threonyl-[protein] + ATP = O-phospho-L-threonyl-[protein] + ADP + H(+)</text>
        <dbReference type="Rhea" id="RHEA:46608"/>
        <dbReference type="Rhea" id="RHEA-COMP:11060"/>
        <dbReference type="Rhea" id="RHEA-COMP:11605"/>
        <dbReference type="ChEBI" id="CHEBI:15378"/>
        <dbReference type="ChEBI" id="CHEBI:30013"/>
        <dbReference type="ChEBI" id="CHEBI:30616"/>
        <dbReference type="ChEBI" id="CHEBI:61977"/>
        <dbReference type="ChEBI" id="CHEBI:456216"/>
        <dbReference type="EC" id="2.7.11.1"/>
    </reaction>
    <physiologicalReaction direction="left-to-right" evidence="13">
        <dbReference type="Rhea" id="RHEA:46609"/>
    </physiologicalReaction>
</comment>
<dbReference type="SUPFAM" id="SSF56112">
    <property type="entry name" value="Protein kinase-like (PK-like)"/>
    <property type="match status" value="1"/>
</dbReference>
<comment type="subunit">
    <text evidence="16">May form oligomers in response to stress; oligomerization may result in catalytic activity. Interacts with BIP; the interaction is disrupted in response to stress.</text>
</comment>
<sequence>MKEFEEEHKLNRKVIRTIKNLIKIGSNIYHKINILFYYLLVFWNYVLCFLKNTFSFFKSYSTLFIFIFFFISVKIYLYFLLTNSSFFFIKYLKEPFIINTDKIYFTNEIKNQNYINNDIYVNPIILEEDTYKKFIKEFTNNENKKIKISLDELIRYDSKKIINKFNYKKNLDKYYFHILRQVLEIYKYLSTTKFKLYEIYRTGIHNFLQNFMIINKQYKNKKKFKKKSLSLKNIELENSILKKEVSKYVDINIKDFLLINNNCVIKYNKQGNLIDIIYYNFLKKYFLPYSYIFVNIYVFYNSLKFYVIWAFVYYRKKLYISTKIIIYIHRGLRADSRNRYNNRTHKDIRCNNLKHIKILKIAKIYKNYKCSKCYINHCLSIFNISKINMCSIAKITFFCGNRKIYFFENFINKYLLNFIIANILWKENIFLWKYLKNCNKKNLLNKDYSNFITVLNKKYSNKVLNKFFGYIKNFFFKICGSIFNEIESINFFFYLHILFTCFLKYIFLLTYIRKKYFLKKFHNFLNNTLYHNIKFYSMIRYTNNKHENKCRKMNYNILDKKNKSHKNQFDDSEKVMFRNKNIDYFVEKMNLNIKDDRKIKLKKINKSKNKNEELTSENNIKKKINGNFIKNYIILKRINEKIVNNLKNIFEKIVTIEGLTNINNYINIKKKLEKYQENNNMNHIFSSHDENKFYYNISSNIINNVIYRNKNNDYINENFYKMLLNTYNNGYEYCNDYKYILNRKHAPYFQKDIYDRLNLHTEKRNGYYSDDQIKKLETLKNELYSNSNMVNISLMSKNKIYKRMLSEENSSDLFRSKIINDKAKNIGIDTIKNNKYVNMNENNKNYEPHFFNVDEIKDMPNSEEKENFFMCKKKESNFFDFDLSCTNDKENVLQDDVILYNEKDLNNNLEIFMNNDLTNRNNIERRNILFPYKEIRDLNNNDLNITEYYQDKYFYGQYKYDDSYHIYDLIILDISGYIYKISTDGNYYWKRKIVKNIHNYINFDEDEKEEKYYKTIKNESENKTFKNNLMKNNYDADNELKLRAIKNLHYNKYSYLSKKNYESHALLKDDEKSVIEKVTNDNIQTKNYKDLKKTKNINKRLLSSYNGNLYYVNENNETIPLNINIKDVVNNSPFKSPLFPHIIFIGSRFSRVINLDYDTGDIIKKYDDNFNNLSEKKKGNNISNKNKRNIENTSEKKKNVLTNGYLEFFLNKSNRSKYNYSFSQKQFQERDISLKTANIYRDNYANENNQDDSFNILNEYNKENDLYKYLSQKEKDGNKYKQKNVPYKLRKRKNMIKNLIKRIYKRSLLVKCSYNDKLELLRNRKGKEKKKKKREKMQLQISIVKWIIKAVDENSLKKKWITTWVDIGSIFITDSHKKDTSFINSLIEIIGNKLILRPIESDKIKNTYNVSKDRNSNVYEEVHILKKNSIKDIQNKNKRKKKVNKINSNVKSKNFIFSESISSAFAVKYKNSSNILTLDLIMKQNINFLSEYDNLKSFTYNPVNFKKPNTLFLPLSNDVSNNNESASCNFDENIIYGKKLLHRLNNISVNITSIENDIKYLLSNIIFIYDKHKKIPIDYIYEMQILIHEYHKTKQKFLFYLPGTINKKYLSYPYITKNEGTTHLCEYINKFIDLYFEENDICFDYCSMLNIWDKIFNNYVTDDDCLLLSNLYRVVQNAFAYNNKEFNYLSRNSTLPDNEPFLVKKRKRNVVSSRNQELKEFSSIKNKRGWYWNMLYTIILIFVFPFLFIYRIFKKKKSNEDKAIIKKKKLNDYDQNVYDELDIKYNLLYEDKLKFKNIIRENIDMEDPKIELDVDIKKDNIKKIGSLEQPTLIDILARHARDTNNSNYYEFNGGRFNLLPLHYGRDSEYSLNNILNVKSSKNKSSETIKSDIVSKKMFHVYRRRAASQDITNKYSFIVKKKIRSNYKLGNKNYKKNYTDNERDKKFNRLKEKQINEKDFDKNDFIGFLTTFNKKFMKKNPQVDHLIKINKTTIDNDDYNSNSESMRNSEKRNKYVNSDNENKNNLNKKYATRKCTLEDNQMNEEKKNKKKNSKDIESGYVNTGKQNNNIKNKIENIVINNNEKKNNKCSSIRNISLVKTSHIPYDAPLADFLENGRFMRTFENISLIGQGGFGSVYKVSHRLEPGSPTYAVKFIFLKVSSLDNVSSRRYFREIAANRDIYSKHVVRYYTWWCEEPQFLPMHLMPKEIQNLVKKNKDSFKKYYIKNKKNNNFSDSYEKLKAWETEGNDLKNYKKVIKKKNGDNLKFFSDNELNSKKRTNKKKRILTEKGFSNDFNRNKNMKTKKKKKKKGKKVKLEEKQNFDVIDPNEKYAAFHEKNNHMCFVSSFQEYDPFDNGYLSEGNRDLIVFAENEEGNVCNNNQEITNYENIPDNNNNKSILTGISKNGDKKVYRQDEIKSHLKHSKLDENVKYNIDDNDTNKKSFDKTNVQSSNANTILQKHNIEEYNINSSMHNIDRINNNDKKSNLYEKLNKRTKDDYKNVSHIKSEYFQNIKKKEANNKKSEKEKEYKELENQNGNADKIRNYKKKNVDPEFSIVLLLQMELCKGYTLRKWLDRSTRSDKPLHFTYCEKNMNHPLEFDLFKQLIKGLKDIHSTCFIHRDLKPENIFVDPDTHTLKIGDLGLVRFIEEKKREKDINNKDSIKDNIYAQVNQNTLTSQISLKGQIIGTPGYTAPEGGALCDEKADIYSAALILLELLCPRFNTIMERYKRLNDFRNYYTVPDYVKIHLNPWYILMLQMSKPNPADRPSASDLYSKIKVLLDPHLTDFAFSFNDINADNECNSTHLTINNNIHNKDIDNNGNISNSNNNRIIDDNYNIINNNNTKINRSSFINDNNIGNNNNNNNVLVNEINYKKSK</sequence>
<evidence type="ECO:0000256" key="13">
    <source>
        <dbReference type="ARBA" id="ARBA00048659"/>
    </source>
</evidence>
<dbReference type="GO" id="GO:0005524">
    <property type="term" value="F:ATP binding"/>
    <property type="evidence" value="ECO:0007669"/>
    <property type="project" value="UniProtKB-UniRule"/>
</dbReference>
<evidence type="ECO:0000256" key="2">
    <source>
        <dbReference type="ARBA" id="ARBA00012513"/>
    </source>
</evidence>
<evidence type="ECO:0000256" key="14">
    <source>
        <dbReference type="ARBA" id="ARBA00048977"/>
    </source>
</evidence>
<gene>
    <name evidence="24" type="primary">PK4</name>
    <name evidence="24" type="ORF">PRELSG_1120100</name>
</gene>
<dbReference type="RefSeq" id="XP_028533857.1">
    <property type="nucleotide sequence ID" value="XM_028677472.1"/>
</dbReference>
<keyword evidence="22" id="KW-0812">Transmembrane</keyword>
<dbReference type="GO" id="GO:0004694">
    <property type="term" value="F:eukaryotic translation initiation factor 2alpha kinase activity"/>
    <property type="evidence" value="ECO:0007669"/>
    <property type="project" value="TreeGrafter"/>
</dbReference>
<dbReference type="PANTHER" id="PTHR11042">
    <property type="entry name" value="EUKARYOTIC TRANSLATION INITIATION FACTOR 2-ALPHA KINASE EIF2-ALPHA KINASE -RELATED"/>
    <property type="match status" value="1"/>
</dbReference>
<feature type="region of interest" description="Disordered" evidence="21">
    <location>
        <begin position="2276"/>
        <end position="2311"/>
    </location>
</feature>
<feature type="transmembrane region" description="Helical" evidence="22">
    <location>
        <begin position="291"/>
        <end position="314"/>
    </location>
</feature>
<feature type="domain" description="Protein kinase" evidence="23">
    <location>
        <begin position="2485"/>
        <end position="2781"/>
    </location>
</feature>
<dbReference type="GO" id="GO:0106310">
    <property type="term" value="F:protein serine kinase activity"/>
    <property type="evidence" value="ECO:0007669"/>
    <property type="project" value="RHEA"/>
</dbReference>
<dbReference type="PANTHER" id="PTHR11042:SF160">
    <property type="entry name" value="EUKARYOTIC TRANSLATION INITIATION FACTOR 2-ALPHA KINASE 1"/>
    <property type="match status" value="1"/>
</dbReference>
<evidence type="ECO:0000256" key="18">
    <source>
        <dbReference type="ARBA" id="ARBA00076829"/>
    </source>
</evidence>
<dbReference type="Proteomes" id="UP000220158">
    <property type="component" value="Chromosome 11"/>
</dbReference>
<evidence type="ECO:0000256" key="20">
    <source>
        <dbReference type="SAM" id="Coils"/>
    </source>
</evidence>
<feature type="coiled-coil region" evidence="20">
    <location>
        <begin position="2503"/>
        <end position="2539"/>
    </location>
</feature>
<dbReference type="VEuPathDB" id="PlasmoDB:PRELSG_1120100"/>
<dbReference type="InterPro" id="IPR017441">
    <property type="entry name" value="Protein_kinase_ATP_BS"/>
</dbReference>
<feature type="region of interest" description="Disordered" evidence="21">
    <location>
        <begin position="1993"/>
        <end position="2063"/>
    </location>
</feature>
<dbReference type="PROSITE" id="PS50011">
    <property type="entry name" value="PROTEIN_KINASE_DOM"/>
    <property type="match status" value="1"/>
</dbReference>
<keyword evidence="20" id="KW-0175">Coiled coil</keyword>
<dbReference type="SMART" id="SM00220">
    <property type="entry name" value="S_TKc"/>
    <property type="match status" value="1"/>
</dbReference>
<keyword evidence="5 24" id="KW-0808">Transferase</keyword>
<dbReference type="GeneID" id="39736979"/>
<evidence type="ECO:0000256" key="11">
    <source>
        <dbReference type="ARBA" id="ARBA00023193"/>
    </source>
</evidence>
<dbReference type="Gene3D" id="1.10.510.10">
    <property type="entry name" value="Transferase(Phosphotransferase) domain 1"/>
    <property type="match status" value="1"/>
</dbReference>
<dbReference type="EC" id="2.7.11.1" evidence="2"/>
<dbReference type="InterPro" id="IPR000719">
    <property type="entry name" value="Prot_kinase_dom"/>
</dbReference>
<keyword evidence="8" id="KW-0256">Endoplasmic reticulum</keyword>
<evidence type="ECO:0000256" key="4">
    <source>
        <dbReference type="ARBA" id="ARBA00022553"/>
    </source>
</evidence>
<evidence type="ECO:0000256" key="21">
    <source>
        <dbReference type="SAM" id="MobiDB-lite"/>
    </source>
</evidence>
<dbReference type="Gene3D" id="3.30.200.20">
    <property type="entry name" value="Phosphorylase Kinase, domain 1"/>
    <property type="match status" value="1"/>
</dbReference>
<feature type="transmembrane region" description="Helical" evidence="22">
    <location>
        <begin position="35"/>
        <end position="54"/>
    </location>
</feature>
<dbReference type="PROSITE" id="PS00108">
    <property type="entry name" value="PROTEIN_KINASE_ST"/>
    <property type="match status" value="1"/>
</dbReference>
<comment type="function">
    <text evidence="15">During the asexual blood stage, phosphorylates translation factor eIF2alpha in late schizonts resulting in protein translation inhibition. Plays a role in trophozoite differentiation into schizonts.</text>
</comment>
<evidence type="ECO:0000313" key="25">
    <source>
        <dbReference type="Proteomes" id="UP000220158"/>
    </source>
</evidence>
<evidence type="ECO:0000256" key="6">
    <source>
        <dbReference type="ARBA" id="ARBA00022741"/>
    </source>
</evidence>
<keyword evidence="25" id="KW-1185">Reference proteome</keyword>
<dbReference type="EMBL" id="LN835306">
    <property type="protein sequence ID" value="CRH00855.1"/>
    <property type="molecule type" value="Genomic_DNA"/>
</dbReference>
<name>A0A1J1H7D2_PLARL</name>
<keyword evidence="11" id="KW-0652">Protein synthesis inhibitor</keyword>
<keyword evidence="22" id="KW-1133">Transmembrane helix</keyword>
<feature type="compositionally biased region" description="Low complexity" evidence="21">
    <location>
        <begin position="2016"/>
        <end position="2028"/>
    </location>
</feature>
<keyword evidence="6 19" id="KW-0547">Nucleotide-binding</keyword>
<comment type="catalytic activity">
    <reaction evidence="14">
        <text>L-seryl-[protein] + ATP = O-phospho-L-seryl-[protein] + ADP + H(+)</text>
        <dbReference type="Rhea" id="RHEA:17989"/>
        <dbReference type="Rhea" id="RHEA-COMP:9863"/>
        <dbReference type="Rhea" id="RHEA-COMP:11604"/>
        <dbReference type="ChEBI" id="CHEBI:15378"/>
        <dbReference type="ChEBI" id="CHEBI:29999"/>
        <dbReference type="ChEBI" id="CHEBI:30616"/>
        <dbReference type="ChEBI" id="CHEBI:83421"/>
        <dbReference type="ChEBI" id="CHEBI:456216"/>
        <dbReference type="EC" id="2.7.11.1"/>
    </reaction>
    <physiologicalReaction direction="left-to-right" evidence="14">
        <dbReference type="Rhea" id="RHEA:17990"/>
    </physiologicalReaction>
</comment>
<feature type="compositionally biased region" description="Basic and acidic residues" evidence="21">
    <location>
        <begin position="2042"/>
        <end position="2056"/>
    </location>
</feature>
<evidence type="ECO:0000256" key="12">
    <source>
        <dbReference type="ARBA" id="ARBA00037982"/>
    </source>
</evidence>
<dbReference type="FunFam" id="3.30.200.20:FF:000516">
    <property type="entry name" value="Protein kinase PK4, putative"/>
    <property type="match status" value="1"/>
</dbReference>
<accession>A0A1J1H7D2</accession>
<proteinExistence type="inferred from homology"/>
<keyword evidence="9 19" id="KW-0067">ATP-binding</keyword>
<feature type="binding site" evidence="19">
    <location>
        <position position="2152"/>
    </location>
    <ligand>
        <name>ATP</name>
        <dbReference type="ChEBI" id="CHEBI:30616"/>
    </ligand>
</feature>
<evidence type="ECO:0000256" key="17">
    <source>
        <dbReference type="ARBA" id="ARBA00071199"/>
    </source>
</evidence>
<dbReference type="InterPro" id="IPR011009">
    <property type="entry name" value="Kinase-like_dom_sf"/>
</dbReference>